<dbReference type="STRING" id="683960.A0A1E3P7B7"/>
<dbReference type="GeneID" id="30198654"/>
<feature type="transmembrane region" description="Helical" evidence="1">
    <location>
        <begin position="411"/>
        <end position="432"/>
    </location>
</feature>
<dbReference type="AlphaFoldDB" id="A0A1E3P7B7"/>
<dbReference type="Proteomes" id="UP000094112">
    <property type="component" value="Unassembled WGS sequence"/>
</dbReference>
<dbReference type="PANTHER" id="PTHR34814:SF1">
    <property type="entry name" value="NITROSOGUANIDINE RESISTANCE PROTEIN SNG1"/>
    <property type="match status" value="1"/>
</dbReference>
<feature type="domain" description="DUF3533" evidence="2">
    <location>
        <begin position="52"/>
        <end position="422"/>
    </location>
</feature>
<accession>A0A1E3P7B7</accession>
<feature type="transmembrane region" description="Helical" evidence="1">
    <location>
        <begin position="49"/>
        <end position="68"/>
    </location>
</feature>
<organism evidence="3 4">
    <name type="scientific">Wickerhamomyces anomalus (strain ATCC 58044 / CBS 1984 / NCYC 433 / NRRL Y-366-8)</name>
    <name type="common">Yeast</name>
    <name type="synonym">Hansenula anomala</name>
    <dbReference type="NCBI Taxonomy" id="683960"/>
    <lineage>
        <taxon>Eukaryota</taxon>
        <taxon>Fungi</taxon>
        <taxon>Dikarya</taxon>
        <taxon>Ascomycota</taxon>
        <taxon>Saccharomycotina</taxon>
        <taxon>Saccharomycetes</taxon>
        <taxon>Phaffomycetales</taxon>
        <taxon>Wickerhamomycetaceae</taxon>
        <taxon>Wickerhamomyces</taxon>
    </lineage>
</organism>
<keyword evidence="4" id="KW-1185">Reference proteome</keyword>
<dbReference type="RefSeq" id="XP_019039974.1">
    <property type="nucleotide sequence ID" value="XM_019181408.1"/>
</dbReference>
<protein>
    <recommendedName>
        <fullName evidence="2">DUF3533 domain-containing protein</fullName>
    </recommendedName>
</protein>
<feature type="transmembrane region" description="Helical" evidence="1">
    <location>
        <begin position="239"/>
        <end position="261"/>
    </location>
</feature>
<name>A0A1E3P7B7_WICAA</name>
<evidence type="ECO:0000313" key="3">
    <source>
        <dbReference type="EMBL" id="ODQ60767.1"/>
    </source>
</evidence>
<evidence type="ECO:0000256" key="1">
    <source>
        <dbReference type="SAM" id="Phobius"/>
    </source>
</evidence>
<dbReference type="GO" id="GO:0016020">
    <property type="term" value="C:membrane"/>
    <property type="evidence" value="ECO:0007669"/>
    <property type="project" value="TreeGrafter"/>
</dbReference>
<keyword evidence="1" id="KW-0812">Transmembrane</keyword>
<dbReference type="EMBL" id="KV454209">
    <property type="protein sequence ID" value="ODQ60767.1"/>
    <property type="molecule type" value="Genomic_DNA"/>
</dbReference>
<dbReference type="InterPro" id="IPR053001">
    <property type="entry name" value="MNNG_permease-like"/>
</dbReference>
<feature type="transmembrane region" description="Helical" evidence="1">
    <location>
        <begin position="316"/>
        <end position="335"/>
    </location>
</feature>
<dbReference type="InterPro" id="IPR022703">
    <property type="entry name" value="DUF3533"/>
</dbReference>
<keyword evidence="1" id="KW-1133">Transmembrane helix</keyword>
<gene>
    <name evidence="3" type="ORF">WICANDRAFT_27783</name>
</gene>
<keyword evidence="1" id="KW-0472">Membrane</keyword>
<reference evidence="3 4" key="1">
    <citation type="journal article" date="2016" name="Proc. Natl. Acad. Sci. U.S.A.">
        <title>Comparative genomics of biotechnologically important yeasts.</title>
        <authorList>
            <person name="Riley R."/>
            <person name="Haridas S."/>
            <person name="Wolfe K.H."/>
            <person name="Lopes M.R."/>
            <person name="Hittinger C.T."/>
            <person name="Goeker M."/>
            <person name="Salamov A.A."/>
            <person name="Wisecaver J.H."/>
            <person name="Long T.M."/>
            <person name="Calvey C.H."/>
            <person name="Aerts A.L."/>
            <person name="Barry K.W."/>
            <person name="Choi C."/>
            <person name="Clum A."/>
            <person name="Coughlan A.Y."/>
            <person name="Deshpande S."/>
            <person name="Douglass A.P."/>
            <person name="Hanson S.J."/>
            <person name="Klenk H.-P."/>
            <person name="LaButti K.M."/>
            <person name="Lapidus A."/>
            <person name="Lindquist E.A."/>
            <person name="Lipzen A.M."/>
            <person name="Meier-Kolthoff J.P."/>
            <person name="Ohm R.A."/>
            <person name="Otillar R.P."/>
            <person name="Pangilinan J.L."/>
            <person name="Peng Y."/>
            <person name="Rokas A."/>
            <person name="Rosa C.A."/>
            <person name="Scheuner C."/>
            <person name="Sibirny A.A."/>
            <person name="Slot J.C."/>
            <person name="Stielow J.B."/>
            <person name="Sun H."/>
            <person name="Kurtzman C.P."/>
            <person name="Blackwell M."/>
            <person name="Grigoriev I.V."/>
            <person name="Jeffries T.W."/>
        </authorList>
    </citation>
    <scope>NUCLEOTIDE SEQUENCE [LARGE SCALE GENOMIC DNA]</scope>
    <source>
        <strain evidence="4">ATCC 58044 / CBS 1984 / NCYC 433 / NRRL Y-366-8</strain>
    </source>
</reference>
<dbReference type="OrthoDB" id="2140105at2759"/>
<sequence length="451" mass="51973">MAAAQPTPIRRRSTIVDSLKRTETFRQISKFSWWDSEMKRERLKVYSTFLRNYLILSVILTVILSIYWGSYYKREQHYDNFRILVVNGDQSEINGVQPLVGKTIEGVASNPRIQSIGKWLPGNFTREETIEEVHKQRYWAAIYVKPNISYQLYEAISQNNTQFNVTENLVEVIYETGRDLLTMQSYVMTILKNFEKAFIQGFKQTYPVLLQELPDDAKTNAISFLSKPPTFYYYDHRPVLSSVLLAPLQLGLTYLVVFAFFQFIMTIKIQLFLATKVQGFKYILLRIFISQVSYVVISLAYVVLNAAYKLDYKATFGHSGFLVLWSISYLTMASLGGLNENVALLCFTYFPPLVGGWLVLLMATNVAPTVSPMALTNHFFRYGYALPIHNSYELVKVVFCNTYKGQMGRNFGILIAWVVLSNLMIPFTMIHVSKVKARRDREAKERALEGK</sequence>
<dbReference type="Pfam" id="PF12051">
    <property type="entry name" value="DUF3533"/>
    <property type="match status" value="1"/>
</dbReference>
<feature type="transmembrane region" description="Helical" evidence="1">
    <location>
        <begin position="282"/>
        <end position="304"/>
    </location>
</feature>
<dbReference type="PANTHER" id="PTHR34814">
    <property type="entry name" value="NITROSOGUANIDINE RESISTANCE PROTEIN SNG1"/>
    <property type="match status" value="1"/>
</dbReference>
<feature type="transmembrane region" description="Helical" evidence="1">
    <location>
        <begin position="342"/>
        <end position="363"/>
    </location>
</feature>
<proteinExistence type="predicted"/>
<evidence type="ECO:0000259" key="2">
    <source>
        <dbReference type="Pfam" id="PF12051"/>
    </source>
</evidence>
<evidence type="ECO:0000313" key="4">
    <source>
        <dbReference type="Proteomes" id="UP000094112"/>
    </source>
</evidence>